<organism evidence="1 2">
    <name type="scientific">Thalassoglobus polymorphus</name>
    <dbReference type="NCBI Taxonomy" id="2527994"/>
    <lineage>
        <taxon>Bacteria</taxon>
        <taxon>Pseudomonadati</taxon>
        <taxon>Planctomycetota</taxon>
        <taxon>Planctomycetia</taxon>
        <taxon>Planctomycetales</taxon>
        <taxon>Planctomycetaceae</taxon>
        <taxon>Thalassoglobus</taxon>
    </lineage>
</organism>
<name>A0A517QKC6_9PLAN</name>
<dbReference type="KEGG" id="tpol:Mal48_12260"/>
<reference evidence="1 2" key="1">
    <citation type="submission" date="2019-02" db="EMBL/GenBank/DDBJ databases">
        <title>Deep-cultivation of Planctomycetes and their phenomic and genomic characterization uncovers novel biology.</title>
        <authorList>
            <person name="Wiegand S."/>
            <person name="Jogler M."/>
            <person name="Boedeker C."/>
            <person name="Pinto D."/>
            <person name="Vollmers J."/>
            <person name="Rivas-Marin E."/>
            <person name="Kohn T."/>
            <person name="Peeters S.H."/>
            <person name="Heuer A."/>
            <person name="Rast P."/>
            <person name="Oberbeckmann S."/>
            <person name="Bunk B."/>
            <person name="Jeske O."/>
            <person name="Meyerdierks A."/>
            <person name="Storesund J.E."/>
            <person name="Kallscheuer N."/>
            <person name="Luecker S."/>
            <person name="Lage O.M."/>
            <person name="Pohl T."/>
            <person name="Merkel B.J."/>
            <person name="Hornburger P."/>
            <person name="Mueller R.-W."/>
            <person name="Bruemmer F."/>
            <person name="Labrenz M."/>
            <person name="Spormann A.M."/>
            <person name="Op den Camp H."/>
            <person name="Overmann J."/>
            <person name="Amann R."/>
            <person name="Jetten M.S.M."/>
            <person name="Mascher T."/>
            <person name="Medema M.H."/>
            <person name="Devos D.P."/>
            <person name="Kaster A.-K."/>
            <person name="Ovreas L."/>
            <person name="Rohde M."/>
            <person name="Galperin M.Y."/>
            <person name="Jogler C."/>
        </authorList>
    </citation>
    <scope>NUCLEOTIDE SEQUENCE [LARGE SCALE GENOMIC DNA]</scope>
    <source>
        <strain evidence="1 2">Mal48</strain>
    </source>
</reference>
<dbReference type="AlphaFoldDB" id="A0A517QKC6"/>
<sequence length="73" mass="8170">MTTLLTKLASMVTKIRVSEKMCFWSPSREHSSNVFTKGLISQESEKQLACIEPAYESSNSGNSLSNLSREEQL</sequence>
<protein>
    <submittedName>
        <fullName evidence="1">Uncharacterized protein</fullName>
    </submittedName>
</protein>
<dbReference type="EMBL" id="CP036267">
    <property type="protein sequence ID" value="QDT31987.1"/>
    <property type="molecule type" value="Genomic_DNA"/>
</dbReference>
<evidence type="ECO:0000313" key="2">
    <source>
        <dbReference type="Proteomes" id="UP000315724"/>
    </source>
</evidence>
<evidence type="ECO:0000313" key="1">
    <source>
        <dbReference type="EMBL" id="QDT31987.1"/>
    </source>
</evidence>
<gene>
    <name evidence="1" type="ORF">Mal48_12260</name>
</gene>
<proteinExistence type="predicted"/>
<dbReference type="Proteomes" id="UP000315724">
    <property type="component" value="Chromosome"/>
</dbReference>
<accession>A0A517QKC6</accession>
<keyword evidence="2" id="KW-1185">Reference proteome</keyword>